<dbReference type="AlphaFoldDB" id="A0A0R1W365"/>
<comment type="similarity">
    <text evidence="1">Belongs to the AB hydrolase superfamily. FUS2 hydrolase family.</text>
</comment>
<evidence type="ECO:0000259" key="2">
    <source>
        <dbReference type="Pfam" id="PF12697"/>
    </source>
</evidence>
<dbReference type="Gene3D" id="1.20.1440.110">
    <property type="entry name" value="acylaminoacyl peptidase"/>
    <property type="match status" value="1"/>
</dbReference>
<comment type="caution">
    <text evidence="3">The sequence shown here is derived from an EMBL/GenBank/DDBJ whole genome shotgun (WGS) entry which is preliminary data.</text>
</comment>
<reference evidence="3 4" key="1">
    <citation type="journal article" date="2015" name="Genome Announc.">
        <title>Expanding the biotechnology potential of lactobacilli through comparative genomics of 213 strains and associated genera.</title>
        <authorList>
            <person name="Sun Z."/>
            <person name="Harris H.M."/>
            <person name="McCann A."/>
            <person name="Guo C."/>
            <person name="Argimon S."/>
            <person name="Zhang W."/>
            <person name="Yang X."/>
            <person name="Jeffery I.B."/>
            <person name="Cooney J.C."/>
            <person name="Kagawa T.F."/>
            <person name="Liu W."/>
            <person name="Song Y."/>
            <person name="Salvetti E."/>
            <person name="Wrobel A."/>
            <person name="Rasinkangas P."/>
            <person name="Parkhill J."/>
            <person name="Rea M.C."/>
            <person name="O'Sullivan O."/>
            <person name="Ritari J."/>
            <person name="Douillard F.P."/>
            <person name="Paul Ross R."/>
            <person name="Yang R."/>
            <person name="Briner A.E."/>
            <person name="Felis G.E."/>
            <person name="de Vos W.M."/>
            <person name="Barrangou R."/>
            <person name="Klaenhammer T.R."/>
            <person name="Caufield P.W."/>
            <person name="Cui Y."/>
            <person name="Zhang H."/>
            <person name="O'Toole P.W."/>
        </authorList>
    </citation>
    <scope>NUCLEOTIDE SEQUENCE [LARGE SCALE GENOMIC DNA]</scope>
    <source>
        <strain evidence="3 4">DSM 5007</strain>
    </source>
</reference>
<dbReference type="Pfam" id="PF12697">
    <property type="entry name" value="Abhydrolase_6"/>
    <property type="match status" value="1"/>
</dbReference>
<dbReference type="PANTHER" id="PTHR22946">
    <property type="entry name" value="DIENELACTONE HYDROLASE DOMAIN-CONTAINING PROTEIN-RELATED"/>
    <property type="match status" value="1"/>
</dbReference>
<proteinExistence type="inferred from homology"/>
<sequence length="390" mass="43602">MKFIFDDPTFSYETLRTIGYSVNGGADIGAVVNTAYRIEEGNFESWFSEWNALAQRVELKADEFKKHGQKISASENYLKASNYYRSAEFFLHGDPTDSRMLTTWKKSRDTFRTGIKMASVNVEFIDIPFGETSMPGYFYKVDDQARPTLIVHGGYDSTGEELFFQVASDALKHGYNVLTFEGPGQGAVIREQHLPFRVDWENVVGPVIDYLATRNDVDQSKIALMGISFGGLLAPRAAAFDKRIAAVIADDGVYSFSFTDAFAARGHDHPDQASIESKMKELMKVSTNVRWVIENGMFTFGASSVSDLFDKTAAFKLDQVADKIECPILIGEAANDGFFKGQPQMLYDAVNVPKTLIKFGPDDGAEEHCQMGGITYYNQRVFEWLDGVFK</sequence>
<dbReference type="Proteomes" id="UP000051820">
    <property type="component" value="Unassembled WGS sequence"/>
</dbReference>
<protein>
    <recommendedName>
        <fullName evidence="2">AB hydrolase-1 domain-containing protein</fullName>
    </recommendedName>
</protein>
<feature type="domain" description="AB hydrolase-1" evidence="2">
    <location>
        <begin position="149"/>
        <end position="271"/>
    </location>
</feature>
<dbReference type="eggNOG" id="COG1073">
    <property type="taxonomic scope" value="Bacteria"/>
</dbReference>
<dbReference type="OrthoDB" id="9812921at2"/>
<dbReference type="STRING" id="1423807.FD16_GL000371"/>
<evidence type="ECO:0000313" key="4">
    <source>
        <dbReference type="Proteomes" id="UP000051820"/>
    </source>
</evidence>
<dbReference type="InterPro" id="IPR000073">
    <property type="entry name" value="AB_hydrolase_1"/>
</dbReference>
<dbReference type="PATRIC" id="fig|1423807.3.peg.376"/>
<evidence type="ECO:0000256" key="1">
    <source>
        <dbReference type="ARBA" id="ARBA00038115"/>
    </source>
</evidence>
<keyword evidence="4" id="KW-1185">Reference proteome</keyword>
<accession>A0A0R1W365</accession>
<dbReference type="PANTHER" id="PTHR22946:SF12">
    <property type="entry name" value="CONIDIAL PIGMENT BIOSYNTHESIS PROTEIN AYG1 (AFU_ORTHOLOGUE AFUA_2G17550)"/>
    <property type="match status" value="1"/>
</dbReference>
<name>A0A0R1W365_9LACO</name>
<dbReference type="EMBL" id="AZGF01000012">
    <property type="protein sequence ID" value="KRM12002.1"/>
    <property type="molecule type" value="Genomic_DNA"/>
</dbReference>
<organism evidence="3 4">
    <name type="scientific">Paucilactobacillus suebicus DSM 5007 = KCTC 3549</name>
    <dbReference type="NCBI Taxonomy" id="1423807"/>
    <lineage>
        <taxon>Bacteria</taxon>
        <taxon>Bacillati</taxon>
        <taxon>Bacillota</taxon>
        <taxon>Bacilli</taxon>
        <taxon>Lactobacillales</taxon>
        <taxon>Lactobacillaceae</taxon>
        <taxon>Paucilactobacillus</taxon>
    </lineage>
</organism>
<gene>
    <name evidence="3" type="ORF">FD16_GL000371</name>
</gene>
<dbReference type="InterPro" id="IPR029058">
    <property type="entry name" value="AB_hydrolase_fold"/>
</dbReference>
<dbReference type="InterPro" id="IPR050261">
    <property type="entry name" value="FrsA_esterase"/>
</dbReference>
<evidence type="ECO:0000313" key="3">
    <source>
        <dbReference type="EMBL" id="KRM12002.1"/>
    </source>
</evidence>
<dbReference type="Gene3D" id="3.40.50.1820">
    <property type="entry name" value="alpha/beta hydrolase"/>
    <property type="match status" value="1"/>
</dbReference>
<dbReference type="RefSeq" id="WP_010621167.1">
    <property type="nucleotide sequence ID" value="NZ_AZGF01000012.1"/>
</dbReference>
<dbReference type="SUPFAM" id="SSF53474">
    <property type="entry name" value="alpha/beta-Hydrolases"/>
    <property type="match status" value="1"/>
</dbReference>